<sequence>MLVLLKDPELTRNLLEYIHDTPGGRRSVSRIARTCKALSEPALNVLWKDLDSLIPLLGLMPSNLFKRPRRPGLGFLRNPDVGDWKKVIAYGDRVRKLSYNEAAGNVHPTIFPILDDCKPQDEVLPKLDSLSWKVESAEGLERSAMFLSSNLRHINVEIGTGIPQDDLINFLTQVGTENSLSSLSISTPTRLPPYLPKILQSQTSLERVGLTAPGALSPSIGRWLSSITTLKSLRLDVSDKSDGAIAAFFGNSPSSGMSSPDFVMTPDSHTSEKELSGAESLVFVNLPSQAEGFKALRHLNLSGEIGSISSFLTRIASPLQHIELALDEPEDAKEWKTLWSTLGKHFRRSLLSLQISASGTSRFHDLVRSTSRGEHTARRLPLDSMERMPNLTRLEIDLPESRVVLNSDLAHLADMCPELEVLKLCPLSRWPTVYGPPKATLAGLAPLTAKCRRLESISIPLHATGASDDTPFDTKASSQSLSSLHVGHSWVEDPLHVSILLSNLAPHLENLRWFHEKNRPGYVEAHDVGWQRVSDVLPHLQRLRLRERAQSSAVSVAKSPAKTAPPRQKPAPVAEKPKPKVEKVDRAIQAKSPSVDAGVQAKVTTRHKNISTKPYQQSVSIDATPDVVHESVDSSVQTVEAAIDARPVMISESIETEVILEPLESPPPFSSSVDHDLIEFNEKISIVGGFPEGSEHGNFTDGYLGKTAGYVARAIRAVSPPIVLRLMDMWAMFTMNTAKVVSDEMVAGLRSPIHFSPPSINTEYQ</sequence>
<organism evidence="2 3">
    <name type="scientific">Schizopora paradoxa</name>
    <dbReference type="NCBI Taxonomy" id="27342"/>
    <lineage>
        <taxon>Eukaryota</taxon>
        <taxon>Fungi</taxon>
        <taxon>Dikarya</taxon>
        <taxon>Basidiomycota</taxon>
        <taxon>Agaricomycotina</taxon>
        <taxon>Agaricomycetes</taxon>
        <taxon>Hymenochaetales</taxon>
        <taxon>Schizoporaceae</taxon>
        <taxon>Schizopora</taxon>
    </lineage>
</organism>
<name>A0A0H2SA46_9AGAM</name>
<proteinExistence type="predicted"/>
<dbReference type="OrthoDB" id="268763at2759"/>
<reference evidence="2 3" key="1">
    <citation type="submission" date="2015-04" db="EMBL/GenBank/DDBJ databases">
        <title>Complete genome sequence of Schizopora paradoxa KUC8140, a cosmopolitan wood degrader in East Asia.</title>
        <authorList>
            <consortium name="DOE Joint Genome Institute"/>
            <person name="Min B."/>
            <person name="Park H."/>
            <person name="Jang Y."/>
            <person name="Kim J.-J."/>
            <person name="Kim K.H."/>
            <person name="Pangilinan J."/>
            <person name="Lipzen A."/>
            <person name="Riley R."/>
            <person name="Grigoriev I.V."/>
            <person name="Spatafora J.W."/>
            <person name="Choi I.-G."/>
        </authorList>
    </citation>
    <scope>NUCLEOTIDE SEQUENCE [LARGE SCALE GENOMIC DNA]</scope>
    <source>
        <strain evidence="2 3">KUC8140</strain>
    </source>
</reference>
<evidence type="ECO:0000313" key="3">
    <source>
        <dbReference type="Proteomes" id="UP000053477"/>
    </source>
</evidence>
<dbReference type="GO" id="GO:0019005">
    <property type="term" value="C:SCF ubiquitin ligase complex"/>
    <property type="evidence" value="ECO:0007669"/>
    <property type="project" value="TreeGrafter"/>
</dbReference>
<dbReference type="STRING" id="27342.A0A0H2SA46"/>
<dbReference type="AlphaFoldDB" id="A0A0H2SA46"/>
<dbReference type="Proteomes" id="UP000053477">
    <property type="component" value="Unassembled WGS sequence"/>
</dbReference>
<evidence type="ECO:0000256" key="1">
    <source>
        <dbReference type="SAM" id="MobiDB-lite"/>
    </source>
</evidence>
<evidence type="ECO:0000313" key="2">
    <source>
        <dbReference type="EMBL" id="KLO20734.1"/>
    </source>
</evidence>
<dbReference type="Gene3D" id="3.80.10.10">
    <property type="entry name" value="Ribonuclease Inhibitor"/>
    <property type="match status" value="1"/>
</dbReference>
<dbReference type="SUPFAM" id="SSF52047">
    <property type="entry name" value="RNI-like"/>
    <property type="match status" value="1"/>
</dbReference>
<keyword evidence="3" id="KW-1185">Reference proteome</keyword>
<evidence type="ECO:0008006" key="4">
    <source>
        <dbReference type="Google" id="ProtNLM"/>
    </source>
</evidence>
<dbReference type="PANTHER" id="PTHR13318:SF190">
    <property type="entry name" value="PARTNER OF PAIRED, ISOFORM B"/>
    <property type="match status" value="1"/>
</dbReference>
<gene>
    <name evidence="2" type="ORF">SCHPADRAFT_816439</name>
</gene>
<dbReference type="PANTHER" id="PTHR13318">
    <property type="entry name" value="PARTNER OF PAIRED, ISOFORM B-RELATED"/>
    <property type="match status" value="1"/>
</dbReference>
<accession>A0A0H2SA46</accession>
<dbReference type="GO" id="GO:0031146">
    <property type="term" value="P:SCF-dependent proteasomal ubiquitin-dependent protein catabolic process"/>
    <property type="evidence" value="ECO:0007669"/>
    <property type="project" value="TreeGrafter"/>
</dbReference>
<dbReference type="InParanoid" id="A0A0H2SA46"/>
<feature type="region of interest" description="Disordered" evidence="1">
    <location>
        <begin position="551"/>
        <end position="599"/>
    </location>
</feature>
<feature type="compositionally biased region" description="Low complexity" evidence="1">
    <location>
        <begin position="551"/>
        <end position="562"/>
    </location>
</feature>
<feature type="compositionally biased region" description="Basic and acidic residues" evidence="1">
    <location>
        <begin position="575"/>
        <end position="588"/>
    </location>
</feature>
<dbReference type="EMBL" id="KQ085882">
    <property type="protein sequence ID" value="KLO20734.1"/>
    <property type="molecule type" value="Genomic_DNA"/>
</dbReference>
<protein>
    <recommendedName>
        <fullName evidence="4">F-box domain-containing protein</fullName>
    </recommendedName>
</protein>
<dbReference type="InterPro" id="IPR032675">
    <property type="entry name" value="LRR_dom_sf"/>
</dbReference>